<keyword evidence="4" id="KW-1185">Reference proteome</keyword>
<dbReference type="AlphaFoldDB" id="A0AA48GJT4"/>
<comment type="similarity">
    <text evidence="1">Belongs to the CinA family.</text>
</comment>
<dbReference type="InterPro" id="IPR008135">
    <property type="entry name" value="Competence-induced_CinA"/>
</dbReference>
<gene>
    <name evidence="3" type="ORF">METEAL_18010</name>
</gene>
<dbReference type="Gene3D" id="3.40.980.10">
    <property type="entry name" value="MoaB/Mog-like domain"/>
    <property type="match status" value="1"/>
</dbReference>
<reference evidence="4" key="1">
    <citation type="journal article" date="2023" name="Int. J. Syst. Evol. Microbiol.">
        <title>Mesoterricola silvestris gen. nov., sp. nov., Mesoterricola sediminis sp. nov., Geothrix oryzae sp. nov., Geothrix edaphica sp. nov., Geothrix rubra sp. nov., and Geothrix limicola sp. nov., six novel members of Acidobacteriota isolated from soils.</title>
        <authorList>
            <person name="Itoh H."/>
            <person name="Sugisawa Y."/>
            <person name="Mise K."/>
            <person name="Xu Z."/>
            <person name="Kuniyasu M."/>
            <person name="Ushijima N."/>
            <person name="Kawano K."/>
            <person name="Kobayashi E."/>
            <person name="Shiratori Y."/>
            <person name="Masuda Y."/>
            <person name="Senoo K."/>
        </authorList>
    </citation>
    <scope>NUCLEOTIDE SEQUENCE [LARGE SCALE GENOMIC DNA]</scope>
    <source>
        <strain evidence="4">W79</strain>
    </source>
</reference>
<dbReference type="InterPro" id="IPR001453">
    <property type="entry name" value="MoaB/Mog_dom"/>
</dbReference>
<dbReference type="PANTHER" id="PTHR13939:SF0">
    <property type="entry name" value="NMN AMIDOHYDROLASE-LIKE PROTEIN YFAY"/>
    <property type="match status" value="1"/>
</dbReference>
<dbReference type="SMART" id="SM00852">
    <property type="entry name" value="MoCF_biosynth"/>
    <property type="match status" value="1"/>
</dbReference>
<evidence type="ECO:0000256" key="1">
    <source>
        <dbReference type="HAMAP-Rule" id="MF_00226"/>
    </source>
</evidence>
<accession>A0AA48GJT4</accession>
<dbReference type="HAMAP" id="MF_00226_B">
    <property type="entry name" value="CinA_B"/>
    <property type="match status" value="1"/>
</dbReference>
<proteinExistence type="inferred from homology"/>
<dbReference type="KEGG" id="msil:METEAL_18010"/>
<dbReference type="InterPro" id="IPR036425">
    <property type="entry name" value="MoaB/Mog-like_dom_sf"/>
</dbReference>
<dbReference type="InterPro" id="IPR050101">
    <property type="entry name" value="CinA"/>
</dbReference>
<dbReference type="RefSeq" id="WP_316415539.1">
    <property type="nucleotide sequence ID" value="NZ_AP027080.1"/>
</dbReference>
<protein>
    <recommendedName>
        <fullName evidence="1">CinA-like protein</fullName>
    </recommendedName>
</protein>
<dbReference type="NCBIfam" id="TIGR00200">
    <property type="entry name" value="cinA_nterm"/>
    <property type="match status" value="1"/>
</dbReference>
<dbReference type="NCBIfam" id="TIGR00199">
    <property type="entry name" value="PncC_domain"/>
    <property type="match status" value="1"/>
</dbReference>
<dbReference type="InterPro" id="IPR036653">
    <property type="entry name" value="CinA-like_C"/>
</dbReference>
<dbReference type="PIRSF" id="PIRSF006728">
    <property type="entry name" value="CinA"/>
    <property type="match status" value="1"/>
</dbReference>
<dbReference type="InterPro" id="IPR008136">
    <property type="entry name" value="CinA_C"/>
</dbReference>
<feature type="domain" description="MoaB/Mog" evidence="2">
    <location>
        <begin position="5"/>
        <end position="176"/>
    </location>
</feature>
<evidence type="ECO:0000313" key="4">
    <source>
        <dbReference type="Proteomes" id="UP001238179"/>
    </source>
</evidence>
<dbReference type="SUPFAM" id="SSF53218">
    <property type="entry name" value="Molybdenum cofactor biosynthesis proteins"/>
    <property type="match status" value="1"/>
</dbReference>
<sequence length="414" mass="44177">MLRIECIAIGSELLNTSRVDSNSIWLAERLGEMGLGFHRKTAVGDSRHDLRELFREALDRSDLILCTGGLGPTFDDFTKEVWAEVLGAPLVEDLASRQAILDFYASRNRTPAASNFKQALIPLGAEALHNPAGTAPGVCWENPDGYPGRTIILFPGVPREMKLMWENHVAARLEAHRGAPTSTLRMVFGSVPESTLEERVRPLREKHAGLDWTILAGLHHVELLARSGDPAALAAAEADFRREHPLDLAFVGPEGGIEDAVLALLGERGETLAVAESMTGGNIAARLTSVPGSSRVFQGGGVVYSVAAKAALAGLDAAFIREHGTVSMEVTRALAEGIRARLGTTWGLAVTGNAGPTEDKDGPAPVGTCLVAAAGPEGTFAKAFTMFGTRVEMQARGASWALDHLRRTIPEKRG</sequence>
<dbReference type="PANTHER" id="PTHR13939">
    <property type="entry name" value="NICOTINAMIDE-NUCLEOTIDE AMIDOHYDROLASE PNCC"/>
    <property type="match status" value="1"/>
</dbReference>
<dbReference type="EMBL" id="AP027080">
    <property type="protein sequence ID" value="BDU72627.1"/>
    <property type="molecule type" value="Genomic_DNA"/>
</dbReference>
<dbReference type="Pfam" id="PF00994">
    <property type="entry name" value="MoCF_biosynth"/>
    <property type="match status" value="1"/>
</dbReference>
<dbReference type="Proteomes" id="UP001238179">
    <property type="component" value="Chromosome"/>
</dbReference>
<name>A0AA48GJT4_9BACT</name>
<dbReference type="CDD" id="cd00885">
    <property type="entry name" value="cinA"/>
    <property type="match status" value="1"/>
</dbReference>
<dbReference type="Gene3D" id="3.90.950.20">
    <property type="entry name" value="CinA-like"/>
    <property type="match status" value="1"/>
</dbReference>
<dbReference type="Pfam" id="PF02464">
    <property type="entry name" value="CinA"/>
    <property type="match status" value="1"/>
</dbReference>
<organism evidence="3 4">
    <name type="scientific">Mesoterricola silvestris</name>
    <dbReference type="NCBI Taxonomy" id="2927979"/>
    <lineage>
        <taxon>Bacteria</taxon>
        <taxon>Pseudomonadati</taxon>
        <taxon>Acidobacteriota</taxon>
        <taxon>Holophagae</taxon>
        <taxon>Holophagales</taxon>
        <taxon>Holophagaceae</taxon>
        <taxon>Mesoterricola</taxon>
    </lineage>
</organism>
<dbReference type="SUPFAM" id="SSF142433">
    <property type="entry name" value="CinA-like"/>
    <property type="match status" value="1"/>
</dbReference>
<evidence type="ECO:0000259" key="2">
    <source>
        <dbReference type="SMART" id="SM00852"/>
    </source>
</evidence>
<evidence type="ECO:0000313" key="3">
    <source>
        <dbReference type="EMBL" id="BDU72627.1"/>
    </source>
</evidence>